<evidence type="ECO:0000313" key="4">
    <source>
        <dbReference type="Proteomes" id="UP000260793"/>
    </source>
</evidence>
<comment type="caution">
    <text evidence="3">The sequence shown here is derived from an EMBL/GenBank/DDBJ whole genome shotgun (WGS) entry which is preliminary data.</text>
</comment>
<evidence type="ECO:0000313" key="3">
    <source>
        <dbReference type="EMBL" id="RGK38069.1"/>
    </source>
</evidence>
<proteinExistence type="predicted"/>
<name>A0A3E4LKP7_9FIRM</name>
<protein>
    <submittedName>
        <fullName evidence="3">DUF5067 domain-containing protein</fullName>
    </submittedName>
</protein>
<dbReference type="InterPro" id="IPR031989">
    <property type="entry name" value="DUF5067"/>
</dbReference>
<dbReference type="Pfam" id="PF16729">
    <property type="entry name" value="DUF5067"/>
    <property type="match status" value="1"/>
</dbReference>
<accession>A0A3E4LKP7</accession>
<keyword evidence="1" id="KW-0472">Membrane</keyword>
<sequence length="325" mass="36153">MKCPKCGKESSGKFCQHCGAKLDDTSSLNKNQSYNYNPTEQPKKKNKGCLIAVIVVAVILVVFMFLIAIGLSLNDSDKQSSSEPTESAKKEYVESIEPVISNPDAYKGKYVKFYGIISSVDEDEDSYGYQVYTDVDYNNSVLVEVPKDVMSSPIKDSQTFVSIDAEIDGSYDGQTVMGVANTWAYLKAISFEETTYEESFGKANTTWEFSDKIIDQNGMSVSITKVEFASDETRVYITATNNSADSFNLWSSSCKVIQNGTQYEQSFSNYMADYPQISSEILPGASSSGIILFDKLEPSAFQFYIDGSSNNWEIESQPYQFDLVQ</sequence>
<gene>
    <name evidence="3" type="ORF">DXD17_10855</name>
</gene>
<keyword evidence="1" id="KW-0812">Transmembrane</keyword>
<dbReference type="RefSeq" id="WP_117688451.1">
    <property type="nucleotide sequence ID" value="NZ_CAKMWK010000002.1"/>
</dbReference>
<evidence type="ECO:0000256" key="1">
    <source>
        <dbReference type="SAM" id="Phobius"/>
    </source>
</evidence>
<dbReference type="Proteomes" id="UP000260793">
    <property type="component" value="Unassembled WGS sequence"/>
</dbReference>
<dbReference type="AlphaFoldDB" id="A0A3E4LKP7"/>
<reference evidence="3 4" key="1">
    <citation type="submission" date="2018-08" db="EMBL/GenBank/DDBJ databases">
        <title>A genome reference for cultivated species of the human gut microbiota.</title>
        <authorList>
            <person name="Zou Y."/>
            <person name="Xue W."/>
            <person name="Luo G."/>
        </authorList>
    </citation>
    <scope>NUCLEOTIDE SEQUENCE [LARGE SCALE GENOMIC DNA]</scope>
    <source>
        <strain evidence="3 4">TF11-7</strain>
    </source>
</reference>
<evidence type="ECO:0000259" key="2">
    <source>
        <dbReference type="Pfam" id="PF16729"/>
    </source>
</evidence>
<feature type="domain" description="DUF5067" evidence="2">
    <location>
        <begin position="202"/>
        <end position="293"/>
    </location>
</feature>
<keyword evidence="1" id="KW-1133">Transmembrane helix</keyword>
<dbReference type="EMBL" id="QSQN01000030">
    <property type="protein sequence ID" value="RGK38069.1"/>
    <property type="molecule type" value="Genomic_DNA"/>
</dbReference>
<organism evidence="3 4">
    <name type="scientific">[Ruminococcus] lactaris</name>
    <dbReference type="NCBI Taxonomy" id="46228"/>
    <lineage>
        <taxon>Bacteria</taxon>
        <taxon>Bacillati</taxon>
        <taxon>Bacillota</taxon>
        <taxon>Clostridia</taxon>
        <taxon>Lachnospirales</taxon>
        <taxon>Lachnospiraceae</taxon>
        <taxon>Mediterraneibacter</taxon>
    </lineage>
</organism>
<feature type="transmembrane region" description="Helical" evidence="1">
    <location>
        <begin position="49"/>
        <end position="73"/>
    </location>
</feature>